<dbReference type="Proteomes" id="UP000032483">
    <property type="component" value="Unassembled WGS sequence"/>
</dbReference>
<sequence length="536" mass="61996">MAIIKHIASKNADYGAAERYLIYQHDEFTHKEILDENGRRILRDNYLIEGIHCTPDTYALECMKLNQAYRKNNTREEIKSHHYIISFDPRDRDENDLTPERAQQMGMEFAAKNFPGHQAIVCTHPDGHNSSGNIHVHIVINSLRKLDVERQDFMERPSDSRAGNKHHLSRDYLKYLKQETMDLCQRENLYQVDLLSPAKVHVSEKEYWARRKGQAKLDEKNEQIEAAGLTPKTTVFETQKDTLRKAITQAMLQSKTLEEFQHILFQQYGIEVKESRGRFSYLHPDRSKPITSRQLGTDFGKEYIEQYISTHKPQQIDLFHTQEPKAKKPKMSKGQRAITKPQNSIRLITDLQNCIKAQENRFYAQKVKVGNLQLMAKTVAYLQENGIGTIEELQAVLSEASTLTSTTHDQLMATEKRLKAVNMQIKNTGQYFGNKKVYDQYKKAKDKAAFLEEHRAEIMLFEAAKVALKEAQGDGKLPSMKMLKAEKEELVQKKNDLYETYSFARARSRELQTIHTNIQSILGSDLSTTQEAKKER</sequence>
<gene>
    <name evidence="3" type="ORF">TQ39_18870</name>
</gene>
<keyword evidence="4" id="KW-1185">Reference proteome</keyword>
<comment type="caution">
    <text evidence="3">The sequence shown here is derived from an EMBL/GenBank/DDBJ whole genome shotgun (WGS) entry which is preliminary data.</text>
</comment>
<dbReference type="Pfam" id="PF03432">
    <property type="entry name" value="Relaxase"/>
    <property type="match status" value="1"/>
</dbReference>
<reference evidence="3" key="1">
    <citation type="submission" date="2015-02" db="EMBL/GenBank/DDBJ databases">
        <title>A novel member of the family Ruminococcaceae isolated from human feces.</title>
        <authorList>
            <person name="Shkoporov A.N."/>
            <person name="Chaplin A.V."/>
            <person name="Motuzova O.V."/>
            <person name="Kafarskaia L.I."/>
            <person name="Khokhlova E.V."/>
            <person name="Efimov B.A."/>
        </authorList>
    </citation>
    <scope>NUCLEOTIDE SEQUENCE [LARGE SCALE GENOMIC DNA]</scope>
    <source>
        <strain evidence="3">585-1</strain>
    </source>
</reference>
<evidence type="ECO:0000259" key="2">
    <source>
        <dbReference type="Pfam" id="PF03432"/>
    </source>
</evidence>
<evidence type="ECO:0000313" key="4">
    <source>
        <dbReference type="Proteomes" id="UP000032483"/>
    </source>
</evidence>
<evidence type="ECO:0000313" key="3">
    <source>
        <dbReference type="EMBL" id="KJF38300.1"/>
    </source>
</evidence>
<dbReference type="AlphaFoldDB" id="A0A0D8IUE9"/>
<feature type="coiled-coil region" evidence="1">
    <location>
        <begin position="434"/>
        <end position="500"/>
    </location>
</feature>
<organism evidence="3 4">
    <name type="scientific">Ruthenibacterium lactatiformans</name>
    <dbReference type="NCBI Taxonomy" id="1550024"/>
    <lineage>
        <taxon>Bacteria</taxon>
        <taxon>Bacillati</taxon>
        <taxon>Bacillota</taxon>
        <taxon>Clostridia</taxon>
        <taxon>Eubacteriales</taxon>
        <taxon>Oscillospiraceae</taxon>
        <taxon>Ruthenibacterium</taxon>
    </lineage>
</organism>
<dbReference type="InterPro" id="IPR005094">
    <property type="entry name" value="Endonuclease_MobA/VirD2"/>
</dbReference>
<dbReference type="GeneID" id="42858597"/>
<dbReference type="EMBL" id="JXXK01000053">
    <property type="protein sequence ID" value="KJF38300.1"/>
    <property type="molecule type" value="Genomic_DNA"/>
</dbReference>
<proteinExistence type="predicted"/>
<evidence type="ECO:0000256" key="1">
    <source>
        <dbReference type="SAM" id="Coils"/>
    </source>
</evidence>
<keyword evidence="1" id="KW-0175">Coiled coil</keyword>
<protein>
    <submittedName>
        <fullName evidence="3">Rlx protein</fullName>
    </submittedName>
</protein>
<accession>A0A0D8IUE9</accession>
<feature type="domain" description="MobA/VirD2-like nuclease" evidence="2">
    <location>
        <begin position="45"/>
        <end position="146"/>
    </location>
</feature>
<dbReference type="PATRIC" id="fig|1550024.3.peg.4329"/>
<name>A0A0D8IUE9_9FIRM</name>
<dbReference type="RefSeq" id="WP_050006670.1">
    <property type="nucleotide sequence ID" value="NZ_JXXK01000053.1"/>
</dbReference>